<dbReference type="EMBL" id="JABZXS010000047">
    <property type="protein sequence ID" value="MBF1673459.1"/>
    <property type="molecule type" value="Genomic_DNA"/>
</dbReference>
<dbReference type="Proteomes" id="UP000785653">
    <property type="component" value="Unassembled WGS sequence"/>
</dbReference>
<name>A0A930LZM2_9MICC</name>
<reference evidence="1" key="1">
    <citation type="submission" date="2020-04" db="EMBL/GenBank/DDBJ databases">
        <title>Deep metagenomics examines the oral microbiome during advanced dental caries in children, revealing novel taxa and co-occurrences with host molecules.</title>
        <authorList>
            <person name="Baker J.L."/>
            <person name="Morton J.T."/>
            <person name="Dinis M."/>
            <person name="Alvarez R."/>
            <person name="Tran N.C."/>
            <person name="Knight R."/>
            <person name="Edlund A."/>
        </authorList>
    </citation>
    <scope>NUCLEOTIDE SEQUENCE</scope>
    <source>
        <strain evidence="1">JCVI_47_bin.3</strain>
    </source>
</reference>
<sequence length="174" mass="19083">MLNTYIIPDPATVPDDYDLAAELTARGLPAQWVSGHDARLSFYDQAHGYDTEEDGGDALVWDPDTHEVWYLSRGDVEAARQATPGAPFTHLRYSYYIMGEDMGRDLGALRREGLACQICASHLDGTGMEPAIDILDCYGEYGNLTYPGDMIVYADGVLYETIPEGVHEAVKAAS</sequence>
<proteinExistence type="predicted"/>
<protein>
    <submittedName>
        <fullName evidence="1">Uncharacterized protein</fullName>
    </submittedName>
</protein>
<accession>A0A930LZM2</accession>
<organism evidence="1 2">
    <name type="scientific">Rothia mucilaginosa</name>
    <dbReference type="NCBI Taxonomy" id="43675"/>
    <lineage>
        <taxon>Bacteria</taxon>
        <taxon>Bacillati</taxon>
        <taxon>Actinomycetota</taxon>
        <taxon>Actinomycetes</taxon>
        <taxon>Micrococcales</taxon>
        <taxon>Micrococcaceae</taxon>
        <taxon>Rothia</taxon>
    </lineage>
</organism>
<evidence type="ECO:0000313" key="2">
    <source>
        <dbReference type="Proteomes" id="UP000785653"/>
    </source>
</evidence>
<evidence type="ECO:0000313" key="1">
    <source>
        <dbReference type="EMBL" id="MBF1673459.1"/>
    </source>
</evidence>
<comment type="caution">
    <text evidence="1">The sequence shown here is derived from an EMBL/GenBank/DDBJ whole genome shotgun (WGS) entry which is preliminary data.</text>
</comment>
<dbReference type="AlphaFoldDB" id="A0A930LZM2"/>
<gene>
    <name evidence="1" type="ORF">HXO65_04545</name>
</gene>